<evidence type="ECO:0000313" key="2">
    <source>
        <dbReference type="Proteomes" id="UP000252680"/>
    </source>
</evidence>
<proteinExistence type="predicted"/>
<dbReference type="EMBL" id="QEXL01000015">
    <property type="protein sequence ID" value="RBM05961.1"/>
    <property type="molecule type" value="Genomic_DNA"/>
</dbReference>
<dbReference type="Proteomes" id="UP000252680">
    <property type="component" value="Unassembled WGS sequence"/>
</dbReference>
<comment type="caution">
    <text evidence="1">The sequence shown here is derived from an EMBL/GenBank/DDBJ whole genome shotgun (WGS) entry which is preliminary data.</text>
</comment>
<accession>A0A365YSZ4</accession>
<protein>
    <submittedName>
        <fullName evidence="1">Uncharacterized protein</fullName>
    </submittedName>
</protein>
<reference evidence="1 2" key="1">
    <citation type="submission" date="2018-05" db="EMBL/GenBank/DDBJ databases">
        <title>Komagataeibacter cocois sp. nov., for a novel cellulose- producing strain isolated from coconut milk.</title>
        <authorList>
            <person name="Liu L."/>
            <person name="Wang Y."/>
            <person name="Liu S."/>
            <person name="Bi J."/>
            <person name="Chen H."/>
            <person name="Deng J."/>
            <person name="Zhang C."/>
            <person name="Hu Q."/>
            <person name="Li C."/>
        </authorList>
    </citation>
    <scope>NUCLEOTIDE SEQUENCE [LARGE SCALE GENOMIC DNA]</scope>
    <source>
        <strain evidence="1 2">WE7</strain>
    </source>
</reference>
<name>A0A365YSZ4_9PROT</name>
<dbReference type="OrthoDB" id="7278562at2"/>
<keyword evidence="2" id="KW-1185">Reference proteome</keyword>
<organism evidence="1 2">
    <name type="scientific">Novacetimonas cocois</name>
    <dbReference type="NCBI Taxonomy" id="1747507"/>
    <lineage>
        <taxon>Bacteria</taxon>
        <taxon>Pseudomonadati</taxon>
        <taxon>Pseudomonadota</taxon>
        <taxon>Alphaproteobacteria</taxon>
        <taxon>Acetobacterales</taxon>
        <taxon>Acetobacteraceae</taxon>
        <taxon>Novacetimonas</taxon>
    </lineage>
</organism>
<dbReference type="AlphaFoldDB" id="A0A365YSZ4"/>
<evidence type="ECO:0000313" key="1">
    <source>
        <dbReference type="EMBL" id="RBM05961.1"/>
    </source>
</evidence>
<gene>
    <name evidence="1" type="ORF">NJLHNGOC_11690</name>
</gene>
<sequence length="88" mass="9921">MGTRDVASAVSLQAQKVDIFEDAQHLSANEVAGELGKALAVCDRIYHEPDRANTDNCERSLREAAHGIMQMWNDVQRIKQERTRQLGR</sequence>